<name>A0A3M6UZZ2_POCDA</name>
<dbReference type="EMBL" id="RCHS01000399">
    <property type="protein sequence ID" value="RMX59084.1"/>
    <property type="molecule type" value="Genomic_DNA"/>
</dbReference>
<feature type="compositionally biased region" description="Polar residues" evidence="1">
    <location>
        <begin position="24"/>
        <end position="33"/>
    </location>
</feature>
<organism evidence="2 3">
    <name type="scientific">Pocillopora damicornis</name>
    <name type="common">Cauliflower coral</name>
    <name type="synonym">Millepora damicornis</name>
    <dbReference type="NCBI Taxonomy" id="46731"/>
    <lineage>
        <taxon>Eukaryota</taxon>
        <taxon>Metazoa</taxon>
        <taxon>Cnidaria</taxon>
        <taxon>Anthozoa</taxon>
        <taxon>Hexacorallia</taxon>
        <taxon>Scleractinia</taxon>
        <taxon>Astrocoeniina</taxon>
        <taxon>Pocilloporidae</taxon>
        <taxon>Pocillopora</taxon>
    </lineage>
</organism>
<feature type="region of interest" description="Disordered" evidence="1">
    <location>
        <begin position="1"/>
        <end position="39"/>
    </location>
</feature>
<evidence type="ECO:0000256" key="1">
    <source>
        <dbReference type="SAM" id="MobiDB-lite"/>
    </source>
</evidence>
<accession>A0A3M6UZZ2</accession>
<reference evidence="2 3" key="1">
    <citation type="journal article" date="2018" name="Sci. Rep.">
        <title>Comparative analysis of the Pocillopora damicornis genome highlights role of immune system in coral evolution.</title>
        <authorList>
            <person name="Cunning R."/>
            <person name="Bay R.A."/>
            <person name="Gillette P."/>
            <person name="Baker A.C."/>
            <person name="Traylor-Knowles N."/>
        </authorList>
    </citation>
    <scope>NUCLEOTIDE SEQUENCE [LARGE SCALE GENOMIC DNA]</scope>
    <source>
        <strain evidence="2">RSMAS</strain>
        <tissue evidence="2">Whole animal</tissue>
    </source>
</reference>
<protein>
    <submittedName>
        <fullName evidence="2">Uncharacterized protein</fullName>
    </submittedName>
</protein>
<proteinExistence type="predicted"/>
<gene>
    <name evidence="2" type="ORF">pdam_00009808</name>
</gene>
<evidence type="ECO:0000313" key="2">
    <source>
        <dbReference type="EMBL" id="RMX59084.1"/>
    </source>
</evidence>
<evidence type="ECO:0000313" key="3">
    <source>
        <dbReference type="Proteomes" id="UP000275408"/>
    </source>
</evidence>
<comment type="caution">
    <text evidence="2">The sequence shown here is derived from an EMBL/GenBank/DDBJ whole genome shotgun (WGS) entry which is preliminary data.</text>
</comment>
<keyword evidence="3" id="KW-1185">Reference proteome</keyword>
<sequence>MRLLLRKTGGPFSQTEGRDENQELEGNSQTNTQVVMPTDDVPTDDVVVITYLTSDERELVNLSLNGKLDKEQENDWLDLLERFNCETVPKAKQVKDVVLEIAHKEFIQTPRYIVDS</sequence>
<dbReference type="AlphaFoldDB" id="A0A3M6UZZ2"/>
<dbReference type="Proteomes" id="UP000275408">
    <property type="component" value="Unassembled WGS sequence"/>
</dbReference>